<dbReference type="EMBL" id="JAEVHI010000001">
    <property type="protein sequence ID" value="KAG5302481.1"/>
    <property type="molecule type" value="Genomic_DNA"/>
</dbReference>
<dbReference type="AlphaFoldDB" id="A0A8H7Z468"/>
<name>A0A8H7Z468_AJECA</name>
<accession>A0A8H7Z468</accession>
<protein>
    <submittedName>
        <fullName evidence="1">Uncharacterized protein</fullName>
    </submittedName>
</protein>
<dbReference type="VEuPathDB" id="FungiDB:I7I52_00146"/>
<proteinExistence type="predicted"/>
<sequence length="86" mass="9592">MKKFDVKRLLMRGLAKNALISQLLVLMDLACQQDNEYVYQVNKPSTLDVLGVGYMLFGYVENGHMLSNHTISGDTIQPLGATFSLL</sequence>
<comment type="caution">
    <text evidence="1">The sequence shown here is derived from an EMBL/GenBank/DDBJ whole genome shotgun (WGS) entry which is preliminary data.</text>
</comment>
<evidence type="ECO:0000313" key="1">
    <source>
        <dbReference type="EMBL" id="KAG5302481.1"/>
    </source>
</evidence>
<evidence type="ECO:0000313" key="2">
    <source>
        <dbReference type="Proteomes" id="UP000670092"/>
    </source>
</evidence>
<dbReference type="Proteomes" id="UP000670092">
    <property type="component" value="Unassembled WGS sequence"/>
</dbReference>
<gene>
    <name evidence="1" type="ORF">I7I52_00146</name>
</gene>
<reference evidence="1 2" key="1">
    <citation type="submission" date="2021-01" db="EMBL/GenBank/DDBJ databases">
        <title>Chromosome-level genome assembly of a human fungal pathogen reveals clustering of transcriptionally co-regulated genes.</title>
        <authorList>
            <person name="Voorhies M."/>
            <person name="Cohen S."/>
            <person name="Shea T.P."/>
            <person name="Petrus S."/>
            <person name="Munoz J.F."/>
            <person name="Poplawski S."/>
            <person name="Goldman W.E."/>
            <person name="Michael T."/>
            <person name="Cuomo C.A."/>
            <person name="Sil A."/>
            <person name="Beyhan S."/>
        </authorList>
    </citation>
    <scope>NUCLEOTIDE SEQUENCE [LARGE SCALE GENOMIC DNA]</scope>
    <source>
        <strain evidence="1 2">G184AR</strain>
    </source>
</reference>
<organism evidence="1 2">
    <name type="scientific">Ajellomyces capsulatus</name>
    <name type="common">Darling's disease fungus</name>
    <name type="synonym">Histoplasma capsulatum</name>
    <dbReference type="NCBI Taxonomy" id="5037"/>
    <lineage>
        <taxon>Eukaryota</taxon>
        <taxon>Fungi</taxon>
        <taxon>Dikarya</taxon>
        <taxon>Ascomycota</taxon>
        <taxon>Pezizomycotina</taxon>
        <taxon>Eurotiomycetes</taxon>
        <taxon>Eurotiomycetidae</taxon>
        <taxon>Onygenales</taxon>
        <taxon>Ajellomycetaceae</taxon>
        <taxon>Histoplasma</taxon>
    </lineage>
</organism>